<evidence type="ECO:0000313" key="4">
    <source>
        <dbReference type="EMBL" id="SFV50995.1"/>
    </source>
</evidence>
<dbReference type="EMBL" id="FPHD01000011">
    <property type="protein sequence ID" value="SFV50995.1"/>
    <property type="molecule type" value="Genomic_DNA"/>
</dbReference>
<dbReference type="Pfam" id="PF13439">
    <property type="entry name" value="Glyco_transf_4"/>
    <property type="match status" value="1"/>
</dbReference>
<keyword evidence="1" id="KW-0328">Glycosyltransferase</keyword>
<dbReference type="SUPFAM" id="SSF53756">
    <property type="entry name" value="UDP-Glycosyltransferase/glycogen phosphorylase"/>
    <property type="match status" value="1"/>
</dbReference>
<reference evidence="4" key="1">
    <citation type="submission" date="2016-10" db="EMBL/GenBank/DDBJ databases">
        <authorList>
            <person name="de Groot N.N."/>
        </authorList>
    </citation>
    <scope>NUCLEOTIDE SEQUENCE</scope>
</reference>
<feature type="domain" description="Glycosyltransferase subfamily 4-like N-terminal" evidence="3">
    <location>
        <begin position="25"/>
        <end position="175"/>
    </location>
</feature>
<dbReference type="Gene3D" id="3.40.50.2000">
    <property type="entry name" value="Glycogen Phosphorylase B"/>
    <property type="match status" value="2"/>
</dbReference>
<gene>
    <name evidence="4" type="ORF">MNB_SV-8-569</name>
</gene>
<accession>A0A1W1BC04</accession>
<evidence type="ECO:0000256" key="2">
    <source>
        <dbReference type="ARBA" id="ARBA00022679"/>
    </source>
</evidence>
<name>A0A1W1BC04_9ZZZZ</name>
<sequence>MTIVYLIDYDPCDNNGVIQKIKQQSLQWSQKGHTVYLVSSKTMSIYDHNEKVLYRQKALHVKFGKIGTAIKLLYGAYHMETLLGKVKFDIIYMRYRPYMPFFQKILRQHKVVMEINSDDTLEYKTHSQLKHLYNRYTREFFLRDMDAFVSVSHELKERFSYLDKPITVIANGIDIGSCSQAGMPQNKQPILVFIGSSGQSWHGMDKIIKMAEHFKAYRFYIIGTEGEEMHNIRYFGYLSQKEAIKVIRQCDVGIGTLSLYQTGLQEASPLKTRQYLACGLPLVYAYKDTDVEKEEVFALRLENAEHNMDYSKIEQFIQEVFQNNEIKKTARSFAEDVLDYAKKEEKRLDFFQKVLNV</sequence>
<dbReference type="AlphaFoldDB" id="A0A1W1BC04"/>
<dbReference type="InterPro" id="IPR028098">
    <property type="entry name" value="Glyco_trans_4-like_N"/>
</dbReference>
<evidence type="ECO:0000256" key="1">
    <source>
        <dbReference type="ARBA" id="ARBA00022676"/>
    </source>
</evidence>
<dbReference type="PANTHER" id="PTHR12526">
    <property type="entry name" value="GLYCOSYLTRANSFERASE"/>
    <property type="match status" value="1"/>
</dbReference>
<proteinExistence type="predicted"/>
<protein>
    <recommendedName>
        <fullName evidence="3">Glycosyltransferase subfamily 4-like N-terminal domain-containing protein</fullName>
    </recommendedName>
</protein>
<dbReference type="GO" id="GO:0016757">
    <property type="term" value="F:glycosyltransferase activity"/>
    <property type="evidence" value="ECO:0007669"/>
    <property type="project" value="UniProtKB-KW"/>
</dbReference>
<evidence type="ECO:0000259" key="3">
    <source>
        <dbReference type="Pfam" id="PF13439"/>
    </source>
</evidence>
<dbReference type="PANTHER" id="PTHR12526:SF629">
    <property type="entry name" value="TEICHURONIC ACID BIOSYNTHESIS GLYCOSYLTRANSFERASE TUAH-RELATED"/>
    <property type="match status" value="1"/>
</dbReference>
<dbReference type="CDD" id="cd03801">
    <property type="entry name" value="GT4_PimA-like"/>
    <property type="match status" value="1"/>
</dbReference>
<keyword evidence="2" id="KW-0808">Transferase</keyword>
<organism evidence="4">
    <name type="scientific">hydrothermal vent metagenome</name>
    <dbReference type="NCBI Taxonomy" id="652676"/>
    <lineage>
        <taxon>unclassified sequences</taxon>
        <taxon>metagenomes</taxon>
        <taxon>ecological metagenomes</taxon>
    </lineage>
</organism>